<comment type="caution">
    <text evidence="4">The sequence shown here is derived from an EMBL/GenBank/DDBJ whole genome shotgun (WGS) entry which is preliminary data.</text>
</comment>
<dbReference type="InterPro" id="IPR036322">
    <property type="entry name" value="WD40_repeat_dom_sf"/>
</dbReference>
<sequence>MVTSSFKNKILIWNYNSGSVIQSVKLLPESPLITFLGFYEINSRVLLIRAGWDKTICAYSESEYGSFDLVRKYTGHTSDISTISGFSQGIISGSVTGEIFEWSLDTTFPVASKSLYPSATVEVIQCFTNYMIVGDSNGMLHIFSIPKLILTDSLQAHGIIVRHSISSIAISTEKKIMFTTDTPGCVKRRFFNETQNELNLIGSDIVRCHNDEITQIIFCSNDDFYATCSTDQCVRIWKTETNEYVGFFSDVSKWSLHDPTTWIGQSPFEKEDNHFTKKNDEKDPNEMRFVLPTSSVESVLSLPEEQMSIDSPDENDPNQSQQQLLKQQNQAKNDKKKTLDFDLVRKTLDEYTNSDREIKYRQTHVMELIKEKDTHKEPIRQPKLLHLSQRPVELLSTINNILNNDNPSRCSNTKPVLKIPMVPPRTPKSGTKKKSQSRMMYAPTLFD</sequence>
<dbReference type="Pfam" id="PF00400">
    <property type="entry name" value="WD40"/>
    <property type="match status" value="1"/>
</dbReference>
<dbReference type="SUPFAM" id="SSF50978">
    <property type="entry name" value="WD40 repeat-like"/>
    <property type="match status" value="1"/>
</dbReference>
<proteinExistence type="predicted"/>
<gene>
    <name evidence="4" type="ORF">TRFO_38278</name>
</gene>
<feature type="region of interest" description="Disordered" evidence="3">
    <location>
        <begin position="406"/>
        <end position="447"/>
    </location>
</feature>
<name>A0A1J4J8Z7_9EUKA</name>
<feature type="region of interest" description="Disordered" evidence="3">
    <location>
        <begin position="307"/>
        <end position="334"/>
    </location>
</feature>
<keyword evidence="2" id="KW-0853">WD repeat</keyword>
<dbReference type="AlphaFoldDB" id="A0A1J4J8Z7"/>
<feature type="region of interest" description="Disordered" evidence="3">
    <location>
        <begin position="265"/>
        <end position="285"/>
    </location>
</feature>
<protein>
    <submittedName>
        <fullName evidence="4">Uncharacterized protein</fullName>
    </submittedName>
</protein>
<dbReference type="VEuPathDB" id="TrichDB:TRFO_38278"/>
<dbReference type="RefSeq" id="XP_068348753.1">
    <property type="nucleotide sequence ID" value="XM_068511950.1"/>
</dbReference>
<dbReference type="Proteomes" id="UP000179807">
    <property type="component" value="Unassembled WGS sequence"/>
</dbReference>
<keyword evidence="5" id="KW-1185">Reference proteome</keyword>
<dbReference type="PANTHER" id="PTHR44324:SF4">
    <property type="entry name" value="WD40 REPEAT DOMAIN 95"/>
    <property type="match status" value="1"/>
</dbReference>
<feature type="repeat" description="WD" evidence="2">
    <location>
        <begin position="206"/>
        <end position="247"/>
    </location>
</feature>
<evidence type="ECO:0000313" key="4">
    <source>
        <dbReference type="EMBL" id="OHS95616.1"/>
    </source>
</evidence>
<dbReference type="GeneID" id="94846654"/>
<dbReference type="InterPro" id="IPR001680">
    <property type="entry name" value="WD40_rpt"/>
</dbReference>
<dbReference type="EMBL" id="MLAK01001234">
    <property type="protein sequence ID" value="OHS95616.1"/>
    <property type="molecule type" value="Genomic_DNA"/>
</dbReference>
<dbReference type="Gene3D" id="2.130.10.10">
    <property type="entry name" value="YVTN repeat-like/Quinoprotein amine dehydrogenase"/>
    <property type="match status" value="2"/>
</dbReference>
<evidence type="ECO:0000256" key="1">
    <source>
        <dbReference type="ARBA" id="ARBA00022737"/>
    </source>
</evidence>
<dbReference type="PANTHER" id="PTHR44324">
    <property type="entry name" value="WD40 REPEAT DOMAIN 95"/>
    <property type="match status" value="1"/>
</dbReference>
<organism evidence="4 5">
    <name type="scientific">Tritrichomonas foetus</name>
    <dbReference type="NCBI Taxonomy" id="1144522"/>
    <lineage>
        <taxon>Eukaryota</taxon>
        <taxon>Metamonada</taxon>
        <taxon>Parabasalia</taxon>
        <taxon>Tritrichomonadida</taxon>
        <taxon>Tritrichomonadidae</taxon>
        <taxon>Tritrichomonas</taxon>
    </lineage>
</organism>
<reference evidence="4" key="1">
    <citation type="submission" date="2016-10" db="EMBL/GenBank/DDBJ databases">
        <authorList>
            <person name="Benchimol M."/>
            <person name="Almeida L.G."/>
            <person name="Vasconcelos A.T."/>
            <person name="Perreira-Neves A."/>
            <person name="Rosa I.A."/>
            <person name="Tasca T."/>
            <person name="Bogo M.R."/>
            <person name="de Souza W."/>
        </authorList>
    </citation>
    <scope>NUCLEOTIDE SEQUENCE [LARGE SCALE GENOMIC DNA]</scope>
    <source>
        <strain evidence="4">K</strain>
    </source>
</reference>
<dbReference type="SMART" id="SM00320">
    <property type="entry name" value="WD40"/>
    <property type="match status" value="2"/>
</dbReference>
<dbReference type="InterPro" id="IPR051242">
    <property type="entry name" value="WD-EF-hand_domain"/>
</dbReference>
<feature type="compositionally biased region" description="Low complexity" evidence="3">
    <location>
        <begin position="318"/>
        <end position="331"/>
    </location>
</feature>
<dbReference type="PROSITE" id="PS50294">
    <property type="entry name" value="WD_REPEATS_REGION"/>
    <property type="match status" value="1"/>
</dbReference>
<dbReference type="PROSITE" id="PS50082">
    <property type="entry name" value="WD_REPEATS_2"/>
    <property type="match status" value="1"/>
</dbReference>
<accession>A0A1J4J8Z7</accession>
<evidence type="ECO:0000256" key="2">
    <source>
        <dbReference type="PROSITE-ProRule" id="PRU00221"/>
    </source>
</evidence>
<dbReference type="InterPro" id="IPR015943">
    <property type="entry name" value="WD40/YVTN_repeat-like_dom_sf"/>
</dbReference>
<dbReference type="OrthoDB" id="75172at2759"/>
<evidence type="ECO:0000313" key="5">
    <source>
        <dbReference type="Proteomes" id="UP000179807"/>
    </source>
</evidence>
<feature type="compositionally biased region" description="Basic and acidic residues" evidence="3">
    <location>
        <begin position="268"/>
        <end position="285"/>
    </location>
</feature>
<keyword evidence="1" id="KW-0677">Repeat</keyword>
<evidence type="ECO:0000256" key="3">
    <source>
        <dbReference type="SAM" id="MobiDB-lite"/>
    </source>
</evidence>